<sequence length="91" mass="10264">MRGVLPSESEKPRGTGLWESKGQVFYPHSHIQCSKRSHGRKGKLLWREAHLSVVSSSIGRVGRLPWKLHCNRNAQADEFWGSRLSSPGMNP</sequence>
<name>A0A9Q1FV60_SYNKA</name>
<organism evidence="1 2">
    <name type="scientific">Synaphobranchus kaupii</name>
    <name type="common">Kaup's arrowtooth eel</name>
    <dbReference type="NCBI Taxonomy" id="118154"/>
    <lineage>
        <taxon>Eukaryota</taxon>
        <taxon>Metazoa</taxon>
        <taxon>Chordata</taxon>
        <taxon>Craniata</taxon>
        <taxon>Vertebrata</taxon>
        <taxon>Euteleostomi</taxon>
        <taxon>Actinopterygii</taxon>
        <taxon>Neopterygii</taxon>
        <taxon>Teleostei</taxon>
        <taxon>Anguilliformes</taxon>
        <taxon>Synaphobranchidae</taxon>
        <taxon>Synaphobranchus</taxon>
    </lineage>
</organism>
<accession>A0A9Q1FV60</accession>
<protein>
    <submittedName>
        <fullName evidence="1">Uncharacterized protein</fullName>
    </submittedName>
</protein>
<proteinExistence type="predicted"/>
<keyword evidence="2" id="KW-1185">Reference proteome</keyword>
<evidence type="ECO:0000313" key="1">
    <source>
        <dbReference type="EMBL" id="KAJ8367821.1"/>
    </source>
</evidence>
<dbReference type="EMBL" id="JAINUF010000003">
    <property type="protein sequence ID" value="KAJ8367821.1"/>
    <property type="molecule type" value="Genomic_DNA"/>
</dbReference>
<evidence type="ECO:0000313" key="2">
    <source>
        <dbReference type="Proteomes" id="UP001152622"/>
    </source>
</evidence>
<dbReference type="Proteomes" id="UP001152622">
    <property type="component" value="Chromosome 3"/>
</dbReference>
<reference evidence="1" key="1">
    <citation type="journal article" date="2023" name="Science">
        <title>Genome structures resolve the early diversification of teleost fishes.</title>
        <authorList>
            <person name="Parey E."/>
            <person name="Louis A."/>
            <person name="Montfort J."/>
            <person name="Bouchez O."/>
            <person name="Roques C."/>
            <person name="Iampietro C."/>
            <person name="Lluch J."/>
            <person name="Castinel A."/>
            <person name="Donnadieu C."/>
            <person name="Desvignes T."/>
            <person name="Floi Bucao C."/>
            <person name="Jouanno E."/>
            <person name="Wen M."/>
            <person name="Mejri S."/>
            <person name="Dirks R."/>
            <person name="Jansen H."/>
            <person name="Henkel C."/>
            <person name="Chen W.J."/>
            <person name="Zahm M."/>
            <person name="Cabau C."/>
            <person name="Klopp C."/>
            <person name="Thompson A.W."/>
            <person name="Robinson-Rechavi M."/>
            <person name="Braasch I."/>
            <person name="Lecointre G."/>
            <person name="Bobe J."/>
            <person name="Postlethwait J.H."/>
            <person name="Berthelot C."/>
            <person name="Roest Crollius H."/>
            <person name="Guiguen Y."/>
        </authorList>
    </citation>
    <scope>NUCLEOTIDE SEQUENCE</scope>
    <source>
        <strain evidence="1">WJC10195</strain>
    </source>
</reference>
<comment type="caution">
    <text evidence="1">The sequence shown here is derived from an EMBL/GenBank/DDBJ whole genome shotgun (WGS) entry which is preliminary data.</text>
</comment>
<gene>
    <name evidence="1" type="ORF">SKAU_G00078490</name>
</gene>
<dbReference type="AlphaFoldDB" id="A0A9Q1FV60"/>